<gene>
    <name evidence="1" type="ORF">SAY86_025538</name>
</gene>
<dbReference type="PANTHER" id="PTHR34576:SF2">
    <property type="entry name" value="MEMBRANE-ASSOCIATED KINASE REGULATOR 6-RELATED"/>
    <property type="match status" value="1"/>
</dbReference>
<accession>A0AAN7M0V3</accession>
<dbReference type="InterPro" id="IPR044699">
    <property type="entry name" value="MAKR6"/>
</dbReference>
<name>A0AAN7M0V3_TRANT</name>
<protein>
    <recommendedName>
        <fullName evidence="3">Membrane-associated kinase regulator 6</fullName>
    </recommendedName>
</protein>
<sequence length="249" mass="28636">MDRINEMEESSQLLSLECFSYRWLVDRDPFSDSRTDSFRASIDAASEEGSFIEMDPRSPPSKRFIISRMKSTSTDFKFDFPVLKPPDYLVPADELFAEGFVLPLFVDRSDVKADDQYIDLRIKLGSTKPPAMSGCSCRPKSVTSSSSKTWRRRWLASRRLFYRHLDFLMSMYRAIFRCGTRRVLAARKSVHPADLVSDPMTSRCAYSMDDDRRYSWVDSESPIHEAVLHCKRSNGINHETPEDNSTVPG</sequence>
<dbReference type="Proteomes" id="UP001346149">
    <property type="component" value="Unassembled WGS sequence"/>
</dbReference>
<comment type="caution">
    <text evidence="1">The sequence shown here is derived from an EMBL/GenBank/DDBJ whole genome shotgun (WGS) entry which is preliminary data.</text>
</comment>
<keyword evidence="2" id="KW-1185">Reference proteome</keyword>
<dbReference type="EMBL" id="JAXQNO010000004">
    <property type="protein sequence ID" value="KAK4800173.1"/>
    <property type="molecule type" value="Genomic_DNA"/>
</dbReference>
<dbReference type="AlphaFoldDB" id="A0AAN7M0V3"/>
<evidence type="ECO:0008006" key="3">
    <source>
        <dbReference type="Google" id="ProtNLM"/>
    </source>
</evidence>
<proteinExistence type="predicted"/>
<reference evidence="1 2" key="1">
    <citation type="journal article" date="2023" name="Hortic Res">
        <title>Pangenome of water caltrop reveals structural variations and asymmetric subgenome divergence after allopolyploidization.</title>
        <authorList>
            <person name="Zhang X."/>
            <person name="Chen Y."/>
            <person name="Wang L."/>
            <person name="Yuan Y."/>
            <person name="Fang M."/>
            <person name="Shi L."/>
            <person name="Lu R."/>
            <person name="Comes H.P."/>
            <person name="Ma Y."/>
            <person name="Chen Y."/>
            <person name="Huang G."/>
            <person name="Zhou Y."/>
            <person name="Zheng Z."/>
            <person name="Qiu Y."/>
        </authorList>
    </citation>
    <scope>NUCLEOTIDE SEQUENCE [LARGE SCALE GENOMIC DNA]</scope>
    <source>
        <strain evidence="1">F231</strain>
    </source>
</reference>
<evidence type="ECO:0000313" key="1">
    <source>
        <dbReference type="EMBL" id="KAK4800173.1"/>
    </source>
</evidence>
<organism evidence="1 2">
    <name type="scientific">Trapa natans</name>
    <name type="common">Water chestnut</name>
    <dbReference type="NCBI Taxonomy" id="22666"/>
    <lineage>
        <taxon>Eukaryota</taxon>
        <taxon>Viridiplantae</taxon>
        <taxon>Streptophyta</taxon>
        <taxon>Embryophyta</taxon>
        <taxon>Tracheophyta</taxon>
        <taxon>Spermatophyta</taxon>
        <taxon>Magnoliopsida</taxon>
        <taxon>eudicotyledons</taxon>
        <taxon>Gunneridae</taxon>
        <taxon>Pentapetalae</taxon>
        <taxon>rosids</taxon>
        <taxon>malvids</taxon>
        <taxon>Myrtales</taxon>
        <taxon>Lythraceae</taxon>
        <taxon>Trapa</taxon>
    </lineage>
</organism>
<evidence type="ECO:0000313" key="2">
    <source>
        <dbReference type="Proteomes" id="UP001346149"/>
    </source>
</evidence>
<dbReference type="PANTHER" id="PTHR34576">
    <property type="entry name" value="MEMBRANE-ASSOCIATED KINASE REGULATOR 6-RELATED"/>
    <property type="match status" value="1"/>
</dbReference>